<dbReference type="EMBL" id="JBHRYQ010000001">
    <property type="protein sequence ID" value="MFC3813245.1"/>
    <property type="molecule type" value="Genomic_DNA"/>
</dbReference>
<gene>
    <name evidence="2" type="ORF">ACFOOI_21445</name>
</gene>
<dbReference type="Gene3D" id="3.30.420.40">
    <property type="match status" value="1"/>
</dbReference>
<feature type="domain" description="Carbohydrate kinase FGGY C-terminal" evidence="1">
    <location>
        <begin position="3"/>
        <end position="47"/>
    </location>
</feature>
<evidence type="ECO:0000259" key="1">
    <source>
        <dbReference type="Pfam" id="PF21546"/>
    </source>
</evidence>
<accession>A0ABV7Z1R6</accession>
<dbReference type="InterPro" id="IPR043129">
    <property type="entry name" value="ATPase_NBD"/>
</dbReference>
<proteinExistence type="predicted"/>
<dbReference type="RefSeq" id="WP_379840236.1">
    <property type="nucleotide sequence ID" value="NZ_JBHRYQ010000001.1"/>
</dbReference>
<organism evidence="2 3">
    <name type="scientific">Lacihabitans lacunae</name>
    <dbReference type="NCBI Taxonomy" id="1028214"/>
    <lineage>
        <taxon>Bacteria</taxon>
        <taxon>Pseudomonadati</taxon>
        <taxon>Bacteroidota</taxon>
        <taxon>Cytophagia</taxon>
        <taxon>Cytophagales</taxon>
        <taxon>Leadbetterellaceae</taxon>
        <taxon>Lacihabitans</taxon>
    </lineage>
</organism>
<dbReference type="Pfam" id="PF21546">
    <property type="entry name" value="FGGY_C_2"/>
    <property type="match status" value="1"/>
</dbReference>
<evidence type="ECO:0000313" key="3">
    <source>
        <dbReference type="Proteomes" id="UP001595616"/>
    </source>
</evidence>
<dbReference type="InterPro" id="IPR049382">
    <property type="entry name" value="FGGY_C_2"/>
</dbReference>
<name>A0ABV7Z1R6_9BACT</name>
<comment type="caution">
    <text evidence="2">The sequence shown here is derived from an EMBL/GenBank/DDBJ whole genome shotgun (WGS) entry which is preliminary data.</text>
</comment>
<keyword evidence="3" id="KW-1185">Reference proteome</keyword>
<evidence type="ECO:0000313" key="2">
    <source>
        <dbReference type="EMBL" id="MFC3813245.1"/>
    </source>
</evidence>
<dbReference type="Proteomes" id="UP001595616">
    <property type="component" value="Unassembled WGS sequence"/>
</dbReference>
<protein>
    <recommendedName>
        <fullName evidence="1">Carbohydrate kinase FGGY C-terminal domain-containing protein</fullName>
    </recommendedName>
</protein>
<reference evidence="3" key="1">
    <citation type="journal article" date="2019" name="Int. J. Syst. Evol. Microbiol.">
        <title>The Global Catalogue of Microorganisms (GCM) 10K type strain sequencing project: providing services to taxonomists for standard genome sequencing and annotation.</title>
        <authorList>
            <consortium name="The Broad Institute Genomics Platform"/>
            <consortium name="The Broad Institute Genome Sequencing Center for Infectious Disease"/>
            <person name="Wu L."/>
            <person name="Ma J."/>
        </authorList>
    </citation>
    <scope>NUCLEOTIDE SEQUENCE [LARGE SCALE GENOMIC DNA]</scope>
    <source>
        <strain evidence="3">CECT 7956</strain>
    </source>
</reference>
<dbReference type="SUPFAM" id="SSF53067">
    <property type="entry name" value="Actin-like ATPase domain"/>
    <property type="match status" value="1"/>
</dbReference>
<sequence length="70" mass="7777">MKTIYVDGGFSKNPIFMHLLAKAFPENAVYASDISQASSLGAAVVIHPFWNKKPLPEQLVSLKKIENVYL</sequence>